<dbReference type="Proteomes" id="UP000286415">
    <property type="component" value="Unassembled WGS sequence"/>
</dbReference>
<reference evidence="2 3" key="2">
    <citation type="journal article" date="2021" name="Genomics">
        <title>High-quality reference genome for Clonorchis sinensis.</title>
        <authorList>
            <person name="Young N.D."/>
            <person name="Stroehlein A.J."/>
            <person name="Kinkar L."/>
            <person name="Wang T."/>
            <person name="Sohn W.M."/>
            <person name="Chang B.C.H."/>
            <person name="Kaur P."/>
            <person name="Weisz D."/>
            <person name="Dudchenko O."/>
            <person name="Aiden E.L."/>
            <person name="Korhonen P.K."/>
            <person name="Gasser R.B."/>
        </authorList>
    </citation>
    <scope>NUCLEOTIDE SEQUENCE [LARGE SCALE GENOMIC DNA]</scope>
    <source>
        <strain evidence="2">Cs-k2</strain>
    </source>
</reference>
<accession>A0A3R7GRU8</accession>
<evidence type="ECO:0000256" key="1">
    <source>
        <dbReference type="SAM" id="MobiDB-lite"/>
    </source>
</evidence>
<keyword evidence="3" id="KW-1185">Reference proteome</keyword>
<feature type="region of interest" description="Disordered" evidence="1">
    <location>
        <begin position="59"/>
        <end position="90"/>
    </location>
</feature>
<comment type="caution">
    <text evidence="2">The sequence shown here is derived from an EMBL/GenBank/DDBJ whole genome shotgun (WGS) entry which is preliminary data.</text>
</comment>
<evidence type="ECO:0000313" key="2">
    <source>
        <dbReference type="EMBL" id="KAG5450626.1"/>
    </source>
</evidence>
<gene>
    <name evidence="2" type="ORF">CSKR_100104</name>
</gene>
<feature type="region of interest" description="Disordered" evidence="1">
    <location>
        <begin position="1"/>
        <end position="29"/>
    </location>
</feature>
<feature type="compositionally biased region" description="Polar residues" evidence="1">
    <location>
        <begin position="79"/>
        <end position="90"/>
    </location>
</feature>
<dbReference type="AlphaFoldDB" id="A0A3R7GRU8"/>
<dbReference type="EMBL" id="NIRI02000042">
    <property type="protein sequence ID" value="KAG5450626.1"/>
    <property type="molecule type" value="Genomic_DNA"/>
</dbReference>
<name>A0A3R7GRU8_CLOSI</name>
<protein>
    <submittedName>
        <fullName evidence="2">Uncharacterized protein</fullName>
    </submittedName>
</protein>
<feature type="compositionally biased region" description="Basic and acidic residues" evidence="1">
    <location>
        <begin position="62"/>
        <end position="78"/>
    </location>
</feature>
<organism evidence="2 3">
    <name type="scientific">Clonorchis sinensis</name>
    <name type="common">Chinese liver fluke</name>
    <dbReference type="NCBI Taxonomy" id="79923"/>
    <lineage>
        <taxon>Eukaryota</taxon>
        <taxon>Metazoa</taxon>
        <taxon>Spiralia</taxon>
        <taxon>Lophotrochozoa</taxon>
        <taxon>Platyhelminthes</taxon>
        <taxon>Trematoda</taxon>
        <taxon>Digenea</taxon>
        <taxon>Opisthorchiida</taxon>
        <taxon>Opisthorchiata</taxon>
        <taxon>Opisthorchiidae</taxon>
        <taxon>Clonorchis</taxon>
    </lineage>
</organism>
<dbReference type="InParanoid" id="A0A3R7GRU8"/>
<dbReference type="OrthoDB" id="10435904at2759"/>
<evidence type="ECO:0000313" key="3">
    <source>
        <dbReference type="Proteomes" id="UP000286415"/>
    </source>
</evidence>
<proteinExistence type="predicted"/>
<sequence length="90" mass="10542">MSPKKGETGHGLSENFQQPYEYRPPDSNTDRKLIRCTYEISAAHSFAWKHQKREIQLGSRLTETRGLRLPDEPQEGRNRSWSFEEFSTTL</sequence>
<reference evidence="2 3" key="1">
    <citation type="journal article" date="2018" name="Biotechnol. Adv.">
        <title>Improved genomic resources and new bioinformatic workflow for the carcinogenic parasite Clonorchis sinensis: Biotechnological implications.</title>
        <authorList>
            <person name="Wang D."/>
            <person name="Korhonen P.K."/>
            <person name="Gasser R.B."/>
            <person name="Young N.D."/>
        </authorList>
    </citation>
    <scope>NUCLEOTIDE SEQUENCE [LARGE SCALE GENOMIC DNA]</scope>
    <source>
        <strain evidence="2">Cs-k2</strain>
    </source>
</reference>